<comment type="similarity">
    <text evidence="2">Belongs to the pterin-4-alpha-carbinolamine dehydratase family.</text>
</comment>
<dbReference type="OrthoDB" id="15077at2"/>
<dbReference type="AlphaFoldDB" id="A0A1H0KQN3"/>
<evidence type="ECO:0000313" key="6">
    <source>
        <dbReference type="EMBL" id="SDO58080.1"/>
    </source>
</evidence>
<comment type="catalytic activity">
    <reaction evidence="1">
        <text>(4aS,6R)-4a-hydroxy-L-erythro-5,6,7,8-tetrahydrobiopterin = (6R)-L-erythro-6,7-dihydrobiopterin + H2O</text>
        <dbReference type="Rhea" id="RHEA:11920"/>
        <dbReference type="ChEBI" id="CHEBI:15377"/>
        <dbReference type="ChEBI" id="CHEBI:15642"/>
        <dbReference type="ChEBI" id="CHEBI:43120"/>
        <dbReference type="EC" id="4.2.1.96"/>
    </reaction>
</comment>
<dbReference type="NCBIfam" id="NF002017">
    <property type="entry name" value="PRK00823.1-2"/>
    <property type="match status" value="1"/>
</dbReference>
<dbReference type="Gene3D" id="3.30.1360.20">
    <property type="entry name" value="Transcriptional coactivator/pterin dehydratase"/>
    <property type="match status" value="1"/>
</dbReference>
<dbReference type="CDD" id="cd00488">
    <property type="entry name" value="PCD_DCoH"/>
    <property type="match status" value="1"/>
</dbReference>
<keyword evidence="5" id="KW-0456">Lyase</keyword>
<organism evidence="6 7">
    <name type="scientific">Pedococcus dokdonensis</name>
    <dbReference type="NCBI Taxonomy" id="443156"/>
    <lineage>
        <taxon>Bacteria</taxon>
        <taxon>Bacillati</taxon>
        <taxon>Actinomycetota</taxon>
        <taxon>Actinomycetes</taxon>
        <taxon>Micrococcales</taxon>
        <taxon>Intrasporangiaceae</taxon>
        <taxon>Pedococcus</taxon>
    </lineage>
</organism>
<gene>
    <name evidence="6" type="ORF">SAMN04489867_0076</name>
</gene>
<reference evidence="7" key="1">
    <citation type="submission" date="2016-10" db="EMBL/GenBank/DDBJ databases">
        <authorList>
            <person name="Varghese N."/>
            <person name="Submissions S."/>
        </authorList>
    </citation>
    <scope>NUCLEOTIDE SEQUENCE [LARGE SCALE GENOMIC DNA]</scope>
    <source>
        <strain evidence="7">DSM 22329</strain>
    </source>
</reference>
<protein>
    <recommendedName>
        <fullName evidence="4">Putative pterin-4-alpha-carbinolamine dehydratase</fullName>
        <ecNumber evidence="3">4.2.1.96</ecNumber>
    </recommendedName>
</protein>
<dbReference type="InterPro" id="IPR001533">
    <property type="entry name" value="Pterin_deHydtase"/>
</dbReference>
<name>A0A1H0KQN3_9MICO</name>
<evidence type="ECO:0000256" key="1">
    <source>
        <dbReference type="ARBA" id="ARBA00001554"/>
    </source>
</evidence>
<evidence type="ECO:0000256" key="3">
    <source>
        <dbReference type="ARBA" id="ARBA00013252"/>
    </source>
</evidence>
<dbReference type="Pfam" id="PF01329">
    <property type="entry name" value="Pterin_4a"/>
    <property type="match status" value="1"/>
</dbReference>
<evidence type="ECO:0000256" key="5">
    <source>
        <dbReference type="ARBA" id="ARBA00023239"/>
    </source>
</evidence>
<accession>A0A1H0KQN3</accession>
<dbReference type="GO" id="GO:0006729">
    <property type="term" value="P:tetrahydrobiopterin biosynthetic process"/>
    <property type="evidence" value="ECO:0007669"/>
    <property type="project" value="InterPro"/>
</dbReference>
<dbReference type="PANTHER" id="PTHR12599:SF0">
    <property type="entry name" value="PTERIN-4-ALPHA-CARBINOLAMINE DEHYDRATASE"/>
    <property type="match status" value="1"/>
</dbReference>
<sequence length="102" mass="11190">MSRLLTDEEITRQLGDLTGWTREGDEIRATYEAPDFSAAIRLVDEVAVEAEDMDHHPDIDIRWRTVTFALSTHSEGGLTQLDVELAHRIAQAASQLGATAGG</sequence>
<evidence type="ECO:0000313" key="7">
    <source>
        <dbReference type="Proteomes" id="UP000199077"/>
    </source>
</evidence>
<evidence type="ECO:0000256" key="4">
    <source>
        <dbReference type="ARBA" id="ARBA00021735"/>
    </source>
</evidence>
<evidence type="ECO:0000256" key="2">
    <source>
        <dbReference type="ARBA" id="ARBA00006472"/>
    </source>
</evidence>
<dbReference type="GO" id="GO:0008124">
    <property type="term" value="F:4-alpha-hydroxytetrahydrobiopterin dehydratase activity"/>
    <property type="evidence" value="ECO:0007669"/>
    <property type="project" value="UniProtKB-EC"/>
</dbReference>
<dbReference type="Proteomes" id="UP000199077">
    <property type="component" value="Chromosome I"/>
</dbReference>
<dbReference type="EMBL" id="LT629711">
    <property type="protein sequence ID" value="SDO58080.1"/>
    <property type="molecule type" value="Genomic_DNA"/>
</dbReference>
<proteinExistence type="inferred from homology"/>
<dbReference type="SUPFAM" id="SSF55248">
    <property type="entry name" value="PCD-like"/>
    <property type="match status" value="1"/>
</dbReference>
<dbReference type="PANTHER" id="PTHR12599">
    <property type="entry name" value="PTERIN-4-ALPHA-CARBINOLAMINE DEHYDRATASE"/>
    <property type="match status" value="1"/>
</dbReference>
<dbReference type="RefSeq" id="WP_091780016.1">
    <property type="nucleotide sequence ID" value="NZ_LT629711.1"/>
</dbReference>
<dbReference type="STRING" id="443156.SAMN04489867_0076"/>
<keyword evidence="7" id="KW-1185">Reference proteome</keyword>
<dbReference type="EC" id="4.2.1.96" evidence="3"/>
<dbReference type="InterPro" id="IPR036428">
    <property type="entry name" value="PCD_sf"/>
</dbReference>